<keyword evidence="3" id="KW-0964">Secreted</keyword>
<keyword evidence="4" id="KW-0732">Signal</keyword>
<dbReference type="InterPro" id="IPR045379">
    <property type="entry name" value="Crinkler_N"/>
</dbReference>
<dbReference type="Proteomes" id="UP001632037">
    <property type="component" value="Unassembled WGS sequence"/>
</dbReference>
<evidence type="ECO:0000256" key="3">
    <source>
        <dbReference type="ARBA" id="ARBA00022525"/>
    </source>
</evidence>
<evidence type="ECO:0000256" key="2">
    <source>
        <dbReference type="ARBA" id="ARBA00004613"/>
    </source>
</evidence>
<dbReference type="AlphaFoldDB" id="A0ABD3FHD2"/>
<proteinExistence type="predicted"/>
<comment type="caution">
    <text evidence="6">The sequence shown here is derived from an EMBL/GenBank/DDBJ whole genome shotgun (WGS) entry which is preliminary data.</text>
</comment>
<feature type="signal peptide" evidence="4">
    <location>
        <begin position="1"/>
        <end position="19"/>
    </location>
</feature>
<comment type="subcellular location">
    <subcellularLocation>
        <location evidence="1">Host cell</location>
    </subcellularLocation>
    <subcellularLocation>
        <location evidence="2">Secreted</location>
    </subcellularLocation>
</comment>
<accession>A0ABD3FHD2</accession>
<evidence type="ECO:0000259" key="5">
    <source>
        <dbReference type="Pfam" id="PF20147"/>
    </source>
</evidence>
<evidence type="ECO:0000313" key="7">
    <source>
        <dbReference type="Proteomes" id="UP001632037"/>
    </source>
</evidence>
<reference evidence="6 7" key="1">
    <citation type="submission" date="2024-09" db="EMBL/GenBank/DDBJ databases">
        <title>Genome sequencing and assembly of Phytophthora oleae, isolate VK10A, causative agent of rot of olive drupes.</title>
        <authorList>
            <person name="Conti Taguali S."/>
            <person name="Riolo M."/>
            <person name="La Spada F."/>
            <person name="Cacciola S.O."/>
            <person name="Dionisio G."/>
        </authorList>
    </citation>
    <scope>NUCLEOTIDE SEQUENCE [LARGE SCALE GENOMIC DNA]</scope>
    <source>
        <strain evidence="6 7">VK10A</strain>
    </source>
</reference>
<dbReference type="GO" id="GO:0043657">
    <property type="term" value="C:host cell"/>
    <property type="evidence" value="ECO:0007669"/>
    <property type="project" value="UniProtKB-SubCell"/>
</dbReference>
<name>A0ABD3FHD2_9STRA</name>
<gene>
    <name evidence="6" type="ORF">V7S43_009930</name>
</gene>
<sequence length="280" mass="31316">MALVKLVCAIVGVAKSMFAVEIDTGQMMVELKDAIKAMNKNDLKNVDAGKLQLFLTKNGDAWLPDNDSLDEILRGRTLDTSYTEMLHGSWELKNPKYLGPNVSLGSGVIHVLVVVPKPQAAVGIARSQSASTQMLKAVDDAVLTKRKRYVHSQMDLTEGRSLLLEMNIELTVAHSVPFTIRDQDPAHVAAFKWKSILGKNGKKIMLTEEQQRERYRKYVEDNIRDVLETENLCVVSVEEGQDILSVKVPGYDIELVGRADLLIMSDVVKEHSHYLWRCLA</sequence>
<dbReference type="EMBL" id="JBIMZQ010000021">
    <property type="protein sequence ID" value="KAL3665302.1"/>
    <property type="molecule type" value="Genomic_DNA"/>
</dbReference>
<evidence type="ECO:0000256" key="4">
    <source>
        <dbReference type="SAM" id="SignalP"/>
    </source>
</evidence>
<feature type="domain" description="Crinkler effector protein N-terminal" evidence="5">
    <location>
        <begin position="4"/>
        <end position="114"/>
    </location>
</feature>
<feature type="chain" id="PRO_5044802789" description="Crinkler effector protein N-terminal domain-containing protein" evidence="4">
    <location>
        <begin position="20"/>
        <end position="280"/>
    </location>
</feature>
<protein>
    <recommendedName>
        <fullName evidence="5">Crinkler effector protein N-terminal domain-containing protein</fullName>
    </recommendedName>
</protein>
<dbReference type="GO" id="GO:0005576">
    <property type="term" value="C:extracellular region"/>
    <property type="evidence" value="ECO:0007669"/>
    <property type="project" value="UniProtKB-SubCell"/>
</dbReference>
<evidence type="ECO:0000256" key="1">
    <source>
        <dbReference type="ARBA" id="ARBA00004340"/>
    </source>
</evidence>
<dbReference type="Pfam" id="PF20147">
    <property type="entry name" value="Crinkler"/>
    <property type="match status" value="1"/>
</dbReference>
<evidence type="ECO:0000313" key="6">
    <source>
        <dbReference type="EMBL" id="KAL3665302.1"/>
    </source>
</evidence>
<organism evidence="6 7">
    <name type="scientific">Phytophthora oleae</name>
    <dbReference type="NCBI Taxonomy" id="2107226"/>
    <lineage>
        <taxon>Eukaryota</taxon>
        <taxon>Sar</taxon>
        <taxon>Stramenopiles</taxon>
        <taxon>Oomycota</taxon>
        <taxon>Peronosporomycetes</taxon>
        <taxon>Peronosporales</taxon>
        <taxon>Peronosporaceae</taxon>
        <taxon>Phytophthora</taxon>
    </lineage>
</organism>
<keyword evidence="7" id="KW-1185">Reference proteome</keyword>